<feature type="non-terminal residue" evidence="1">
    <location>
        <position position="1"/>
    </location>
</feature>
<evidence type="ECO:0000313" key="1">
    <source>
        <dbReference type="EMBL" id="RNA08609.1"/>
    </source>
</evidence>
<comment type="caution">
    <text evidence="1">The sequence shown here is derived from an EMBL/GenBank/DDBJ whole genome shotgun (WGS) entry which is preliminary data.</text>
</comment>
<evidence type="ECO:0000313" key="2">
    <source>
        <dbReference type="Proteomes" id="UP000276133"/>
    </source>
</evidence>
<name>A0A3M7QBJ4_BRAPC</name>
<keyword evidence="2" id="KW-1185">Reference proteome</keyword>
<gene>
    <name evidence="1" type="ORF">BpHYR1_005776</name>
</gene>
<dbReference type="Proteomes" id="UP000276133">
    <property type="component" value="Unassembled WGS sequence"/>
</dbReference>
<proteinExistence type="predicted"/>
<reference evidence="1 2" key="1">
    <citation type="journal article" date="2018" name="Sci. Rep.">
        <title>Genomic signatures of local adaptation to the degree of environmental predictability in rotifers.</title>
        <authorList>
            <person name="Franch-Gras L."/>
            <person name="Hahn C."/>
            <person name="Garcia-Roger E.M."/>
            <person name="Carmona M.J."/>
            <person name="Serra M."/>
            <person name="Gomez A."/>
        </authorList>
    </citation>
    <scope>NUCLEOTIDE SEQUENCE [LARGE SCALE GENOMIC DNA]</scope>
    <source>
        <strain evidence="1">HYR1</strain>
    </source>
</reference>
<accession>A0A3M7QBJ4</accession>
<protein>
    <submittedName>
        <fullName evidence="1">Uncharacterized protein</fullName>
    </submittedName>
</protein>
<sequence length="110" mass="12790">CLVGRISSLLSKKAFSSIELVLEYEFVLRVFAFDFAIVEEVLFFLCLRGFVVWMFELISLFDSCLNIVILREGNCWFLECSRIIAIKNIVLNFCRNCIFMDAINCLLAKR</sequence>
<dbReference type="EMBL" id="REGN01006688">
    <property type="protein sequence ID" value="RNA08609.1"/>
    <property type="molecule type" value="Genomic_DNA"/>
</dbReference>
<dbReference type="AlphaFoldDB" id="A0A3M7QBJ4"/>
<organism evidence="1 2">
    <name type="scientific">Brachionus plicatilis</name>
    <name type="common">Marine rotifer</name>
    <name type="synonym">Brachionus muelleri</name>
    <dbReference type="NCBI Taxonomy" id="10195"/>
    <lineage>
        <taxon>Eukaryota</taxon>
        <taxon>Metazoa</taxon>
        <taxon>Spiralia</taxon>
        <taxon>Gnathifera</taxon>
        <taxon>Rotifera</taxon>
        <taxon>Eurotatoria</taxon>
        <taxon>Monogononta</taxon>
        <taxon>Pseudotrocha</taxon>
        <taxon>Ploima</taxon>
        <taxon>Brachionidae</taxon>
        <taxon>Brachionus</taxon>
    </lineage>
</organism>